<feature type="transmembrane region" description="Helical" evidence="6">
    <location>
        <begin position="84"/>
        <end position="106"/>
    </location>
</feature>
<dbReference type="AlphaFoldDB" id="A0A9J7BGK4"/>
<accession>A0A9J7BGK4</accession>
<dbReference type="Pfam" id="PF01594">
    <property type="entry name" value="AI-2E_transport"/>
    <property type="match status" value="1"/>
</dbReference>
<dbReference type="EMBL" id="CP093313">
    <property type="protein sequence ID" value="UWZ82108.1"/>
    <property type="molecule type" value="Genomic_DNA"/>
</dbReference>
<feature type="transmembrane region" description="Helical" evidence="6">
    <location>
        <begin position="126"/>
        <end position="146"/>
    </location>
</feature>
<comment type="subcellular location">
    <subcellularLocation>
        <location evidence="1">Membrane</location>
        <topology evidence="1">Multi-pass membrane protein</topology>
    </subcellularLocation>
</comment>
<keyword evidence="4 6" id="KW-1133">Transmembrane helix</keyword>
<sequence length="154" mass="16973">MDFGDHLRTTGGALKNWIVAQFIDSVCVGALWLIGLWILHVPLAPMWAFIAAVLQIVPQFGAILGLLGPVLTATIKWMDWEHPLYVLGLYAVIAVVDGLLLQPYIMRRTAKVPLWASVTVPILFGIIWPFWGVLAAPPLLAVVYAYKARRKSAG</sequence>
<keyword evidence="5 6" id="KW-0472">Membrane</keyword>
<dbReference type="GO" id="GO:0016020">
    <property type="term" value="C:membrane"/>
    <property type="evidence" value="ECO:0007669"/>
    <property type="project" value="UniProtKB-SubCell"/>
</dbReference>
<dbReference type="KEGG" id="orp:MOP44_16175"/>
<evidence type="ECO:0000256" key="1">
    <source>
        <dbReference type="ARBA" id="ARBA00004141"/>
    </source>
</evidence>
<evidence type="ECO:0000256" key="4">
    <source>
        <dbReference type="ARBA" id="ARBA00022989"/>
    </source>
</evidence>
<gene>
    <name evidence="7" type="ORF">MOP44_16175</name>
</gene>
<name>A0A9J7BGK4_9BACT</name>
<keyword evidence="3 6" id="KW-0812">Transmembrane</keyword>
<dbReference type="RefSeq" id="WP_260791201.1">
    <property type="nucleotide sequence ID" value="NZ_CP093313.1"/>
</dbReference>
<protein>
    <submittedName>
        <fullName evidence="7">AI-2E family transporter</fullName>
    </submittedName>
</protein>
<keyword evidence="8" id="KW-1185">Reference proteome</keyword>
<evidence type="ECO:0000256" key="5">
    <source>
        <dbReference type="ARBA" id="ARBA00023136"/>
    </source>
</evidence>
<feature type="transmembrane region" description="Helical" evidence="6">
    <location>
        <begin position="17"/>
        <end position="40"/>
    </location>
</feature>
<reference evidence="7" key="1">
    <citation type="submission" date="2021-04" db="EMBL/GenBank/DDBJ databases">
        <title>Phylogenetic analysis of Acidobacteriaceae.</title>
        <authorList>
            <person name="Qiu L."/>
            <person name="Zhang Q."/>
        </authorList>
    </citation>
    <scope>NUCLEOTIDE SEQUENCE</scope>
    <source>
        <strain evidence="7">DSM 25168</strain>
    </source>
</reference>
<organism evidence="7 8">
    <name type="scientific">Occallatibacter riparius</name>
    <dbReference type="NCBI Taxonomy" id="1002689"/>
    <lineage>
        <taxon>Bacteria</taxon>
        <taxon>Pseudomonadati</taxon>
        <taxon>Acidobacteriota</taxon>
        <taxon>Terriglobia</taxon>
        <taxon>Terriglobales</taxon>
        <taxon>Acidobacteriaceae</taxon>
        <taxon>Occallatibacter</taxon>
    </lineage>
</organism>
<evidence type="ECO:0000313" key="7">
    <source>
        <dbReference type="EMBL" id="UWZ82108.1"/>
    </source>
</evidence>
<evidence type="ECO:0000256" key="2">
    <source>
        <dbReference type="ARBA" id="ARBA00009773"/>
    </source>
</evidence>
<feature type="transmembrane region" description="Helical" evidence="6">
    <location>
        <begin position="46"/>
        <end position="72"/>
    </location>
</feature>
<evidence type="ECO:0000256" key="3">
    <source>
        <dbReference type="ARBA" id="ARBA00022692"/>
    </source>
</evidence>
<evidence type="ECO:0000256" key="6">
    <source>
        <dbReference type="SAM" id="Phobius"/>
    </source>
</evidence>
<evidence type="ECO:0000313" key="8">
    <source>
        <dbReference type="Proteomes" id="UP001059380"/>
    </source>
</evidence>
<proteinExistence type="inferred from homology"/>
<dbReference type="Proteomes" id="UP001059380">
    <property type="component" value="Chromosome"/>
</dbReference>
<dbReference type="InterPro" id="IPR002549">
    <property type="entry name" value="AI-2E-like"/>
</dbReference>
<comment type="similarity">
    <text evidence="2">Belongs to the autoinducer-2 exporter (AI-2E) (TC 2.A.86) family.</text>
</comment>